<evidence type="ECO:0000313" key="2">
    <source>
        <dbReference type="EMBL" id="RDI49429.1"/>
    </source>
</evidence>
<dbReference type="OrthoDB" id="3763081at2"/>
<dbReference type="PANTHER" id="PTHR43355">
    <property type="entry name" value="FLAVIN REDUCTASE (NADPH)"/>
    <property type="match status" value="1"/>
</dbReference>
<evidence type="ECO:0000259" key="1">
    <source>
        <dbReference type="Pfam" id="PF13460"/>
    </source>
</evidence>
<proteinExistence type="predicted"/>
<dbReference type="GO" id="GO:0004074">
    <property type="term" value="F:biliverdin reductase [NAD(P)H] activity"/>
    <property type="evidence" value="ECO:0007669"/>
    <property type="project" value="TreeGrafter"/>
</dbReference>
<feature type="domain" description="NAD(P)-binding" evidence="1">
    <location>
        <begin position="7"/>
        <end position="196"/>
    </location>
</feature>
<dbReference type="Pfam" id="PF13460">
    <property type="entry name" value="NAD_binding_10"/>
    <property type="match status" value="1"/>
</dbReference>
<reference evidence="2 3" key="1">
    <citation type="submission" date="2018-07" db="EMBL/GenBank/DDBJ databases">
        <title>Genomic Encyclopedia of Type Strains, Phase IV (KMG-IV): sequencing the most valuable type-strain genomes for metagenomic binning, comparative biology and taxonomic classification.</title>
        <authorList>
            <person name="Goeker M."/>
        </authorList>
    </citation>
    <scope>NUCLEOTIDE SEQUENCE [LARGE SCALE GENOMIC DNA]</scope>
    <source>
        <strain evidence="2 3">DSM 44952</strain>
    </source>
</reference>
<dbReference type="EMBL" id="QQAZ01000007">
    <property type="protein sequence ID" value="RDI49429.1"/>
    <property type="molecule type" value="Genomic_DNA"/>
</dbReference>
<dbReference type="RefSeq" id="WP_068029943.1">
    <property type="nucleotide sequence ID" value="NZ_QQAZ01000007.1"/>
</dbReference>
<gene>
    <name evidence="2" type="ORF">DFR68_107557</name>
</gene>
<dbReference type="GO" id="GO:0042602">
    <property type="term" value="F:riboflavin reductase (NADPH) activity"/>
    <property type="evidence" value="ECO:0007669"/>
    <property type="project" value="TreeGrafter"/>
</dbReference>
<dbReference type="Gene3D" id="3.40.50.720">
    <property type="entry name" value="NAD(P)-binding Rossmann-like Domain"/>
    <property type="match status" value="1"/>
</dbReference>
<dbReference type="SUPFAM" id="SSF51735">
    <property type="entry name" value="NAD(P)-binding Rossmann-fold domains"/>
    <property type="match status" value="1"/>
</dbReference>
<dbReference type="CDD" id="cd05244">
    <property type="entry name" value="BVR-B_like_SDR_a"/>
    <property type="match status" value="1"/>
</dbReference>
<dbReference type="InterPro" id="IPR051606">
    <property type="entry name" value="Polyketide_Oxido-like"/>
</dbReference>
<sequence length="207" mass="22455">MRIAVFGATGTIGNHVVERALAQGHEVTAYSRSAGNITKTHERLRIAEGDVLDPAAVERAVTGQDAVVVVLGAGRKGVVRAEGTRTVIEAMTRTGVKRLVCMSSLGVGDSRPNLNFVWKYLLFGMLLRQAYADHIRQEEYVKSSDLEWTIVRPSAFTDGPATGTFRRDIAPTEKGLALKISRADVAAFLVEQVSDPTYVRRTPGISS</sequence>
<dbReference type="AlphaFoldDB" id="A0A370H1J9"/>
<accession>A0A370H1J9</accession>
<dbReference type="InterPro" id="IPR036291">
    <property type="entry name" value="NAD(P)-bd_dom_sf"/>
</dbReference>
<organism evidence="2 3">
    <name type="scientific">Nocardia mexicana</name>
    <dbReference type="NCBI Taxonomy" id="279262"/>
    <lineage>
        <taxon>Bacteria</taxon>
        <taxon>Bacillati</taxon>
        <taxon>Actinomycetota</taxon>
        <taxon>Actinomycetes</taxon>
        <taxon>Mycobacteriales</taxon>
        <taxon>Nocardiaceae</taxon>
        <taxon>Nocardia</taxon>
    </lineage>
</organism>
<dbReference type="PANTHER" id="PTHR43355:SF2">
    <property type="entry name" value="FLAVIN REDUCTASE (NADPH)"/>
    <property type="match status" value="1"/>
</dbReference>
<dbReference type="InterPro" id="IPR016040">
    <property type="entry name" value="NAD(P)-bd_dom"/>
</dbReference>
<dbReference type="STRING" id="1210089.GCA_001613165_06992"/>
<keyword evidence="3" id="KW-1185">Reference proteome</keyword>
<name>A0A370H1J9_9NOCA</name>
<protein>
    <submittedName>
        <fullName evidence="2">Putative NADH-flavin reductase</fullName>
    </submittedName>
</protein>
<dbReference type="Proteomes" id="UP000255355">
    <property type="component" value="Unassembled WGS sequence"/>
</dbReference>
<evidence type="ECO:0000313" key="3">
    <source>
        <dbReference type="Proteomes" id="UP000255355"/>
    </source>
</evidence>
<comment type="caution">
    <text evidence="2">The sequence shown here is derived from an EMBL/GenBank/DDBJ whole genome shotgun (WGS) entry which is preliminary data.</text>
</comment>